<organism evidence="1 2">
    <name type="scientific">Necator americanus</name>
    <name type="common">Human hookworm</name>
    <dbReference type="NCBI Taxonomy" id="51031"/>
    <lineage>
        <taxon>Eukaryota</taxon>
        <taxon>Metazoa</taxon>
        <taxon>Ecdysozoa</taxon>
        <taxon>Nematoda</taxon>
        <taxon>Chromadorea</taxon>
        <taxon>Rhabditida</taxon>
        <taxon>Rhabditina</taxon>
        <taxon>Rhabditomorpha</taxon>
        <taxon>Strongyloidea</taxon>
        <taxon>Ancylostomatidae</taxon>
        <taxon>Bunostominae</taxon>
        <taxon>Necator</taxon>
    </lineage>
</organism>
<name>W2TXZ1_NECAM</name>
<dbReference type="EMBL" id="KI657644">
    <property type="protein sequence ID" value="ETN85911.1"/>
    <property type="molecule type" value="Genomic_DNA"/>
</dbReference>
<reference evidence="2" key="1">
    <citation type="journal article" date="2014" name="Nat. Genet.">
        <title>Genome of the human hookworm Necator americanus.</title>
        <authorList>
            <person name="Tang Y.T."/>
            <person name="Gao X."/>
            <person name="Rosa B.A."/>
            <person name="Abubucker S."/>
            <person name="Hallsworth-Pepin K."/>
            <person name="Martin J."/>
            <person name="Tyagi R."/>
            <person name="Heizer E."/>
            <person name="Zhang X."/>
            <person name="Bhonagiri-Palsikar V."/>
            <person name="Minx P."/>
            <person name="Warren W.C."/>
            <person name="Wang Q."/>
            <person name="Zhan B."/>
            <person name="Hotez P.J."/>
            <person name="Sternberg P.W."/>
            <person name="Dougall A."/>
            <person name="Gaze S.T."/>
            <person name="Mulvenna J."/>
            <person name="Sotillo J."/>
            <person name="Ranganathan S."/>
            <person name="Rabelo E.M."/>
            <person name="Wilson R.K."/>
            <person name="Felgner P.L."/>
            <person name="Bethony J."/>
            <person name="Hawdon J.M."/>
            <person name="Gasser R.B."/>
            <person name="Loukas A."/>
            <person name="Mitreva M."/>
        </authorList>
    </citation>
    <scope>NUCLEOTIDE SEQUENCE [LARGE SCALE GENOMIC DNA]</scope>
</reference>
<protein>
    <submittedName>
        <fullName evidence="1">Uncharacterized protein</fullName>
    </submittedName>
</protein>
<gene>
    <name evidence="1" type="ORF">NECAME_06156</name>
</gene>
<dbReference type="KEGG" id="nai:NECAME_06156"/>
<keyword evidence="2" id="KW-1185">Reference proteome</keyword>
<accession>W2TXZ1</accession>
<sequence length="83" mass="9764">MMFERYFTKSTNHTVIHDNGHKDDVIMAKTTILKLGSSQFSDLFVAHDCVSRVFFSTYPLKVDIRHRARLTGYRTTFDLKKDY</sequence>
<dbReference type="Proteomes" id="UP000053676">
    <property type="component" value="Unassembled WGS sequence"/>
</dbReference>
<evidence type="ECO:0000313" key="1">
    <source>
        <dbReference type="EMBL" id="ETN85911.1"/>
    </source>
</evidence>
<proteinExistence type="predicted"/>
<dbReference type="AlphaFoldDB" id="W2TXZ1"/>
<evidence type="ECO:0000313" key="2">
    <source>
        <dbReference type="Proteomes" id="UP000053676"/>
    </source>
</evidence>